<dbReference type="STRING" id="316056.RPC_0978"/>
<reference evidence="3" key="1">
    <citation type="submission" date="2006-03" db="EMBL/GenBank/DDBJ databases">
        <title>Complete sequence of Rhodopseudomonas palustris BisB18.</title>
        <authorList>
            <consortium name="US DOE Joint Genome Institute"/>
            <person name="Copeland A."/>
            <person name="Lucas S."/>
            <person name="Lapidus A."/>
            <person name="Barry K."/>
            <person name="Detter J.C."/>
            <person name="Glavina del Rio T."/>
            <person name="Hammon N."/>
            <person name="Israni S."/>
            <person name="Dalin E."/>
            <person name="Tice H."/>
            <person name="Pitluck S."/>
            <person name="Chain P."/>
            <person name="Malfatti S."/>
            <person name="Shin M."/>
            <person name="Vergez L."/>
            <person name="Schmutz J."/>
            <person name="Larimer F."/>
            <person name="Land M."/>
            <person name="Hauser L."/>
            <person name="Pelletier D.A."/>
            <person name="Kyrpides N."/>
            <person name="Anderson I."/>
            <person name="Oda Y."/>
            <person name="Harwood C.S."/>
            <person name="Richardson P."/>
        </authorList>
    </citation>
    <scope>NUCLEOTIDE SEQUENCE [LARGE SCALE GENOMIC DNA]</scope>
    <source>
        <strain evidence="3">BisB18</strain>
    </source>
</reference>
<dbReference type="PROSITE" id="PS51186">
    <property type="entry name" value="GNAT"/>
    <property type="match status" value="1"/>
</dbReference>
<dbReference type="Gene3D" id="3.40.630.30">
    <property type="match status" value="1"/>
</dbReference>
<dbReference type="RefSeq" id="WP_011471455.1">
    <property type="nucleotide sequence ID" value="NC_007925.1"/>
</dbReference>
<dbReference type="PANTHER" id="PTHR13947:SF37">
    <property type="entry name" value="LD18367P"/>
    <property type="match status" value="1"/>
</dbReference>
<dbReference type="Pfam" id="PF00583">
    <property type="entry name" value="Acetyltransf_1"/>
    <property type="match status" value="1"/>
</dbReference>
<dbReference type="SUPFAM" id="SSF55729">
    <property type="entry name" value="Acyl-CoA N-acyltransferases (Nat)"/>
    <property type="match status" value="1"/>
</dbReference>
<evidence type="ECO:0000256" key="1">
    <source>
        <dbReference type="ARBA" id="ARBA00022679"/>
    </source>
</evidence>
<sequence length="177" mass="19296">MAERLRLTRDNCPSHPSFTDQAVIRRSFGYGTVFLLTPDDGAACGCVGVRRPKDGICALEKLAVLPSARRHGLGRALVEAAAVVAADWGATQLEASIIASERDLARWYQSLGFVPLRTARFPQLPFEVKSCQEGRLTLVAAGFFVVRRPTVAPPGTTPPITWRRRTRSPCCQASTNC</sequence>
<dbReference type="InterPro" id="IPR000182">
    <property type="entry name" value="GNAT_dom"/>
</dbReference>
<dbReference type="InterPro" id="IPR016181">
    <property type="entry name" value="Acyl_CoA_acyltransferase"/>
</dbReference>
<organism evidence="3">
    <name type="scientific">Rhodopseudomonas palustris (strain BisB18)</name>
    <dbReference type="NCBI Taxonomy" id="316056"/>
    <lineage>
        <taxon>Bacteria</taxon>
        <taxon>Pseudomonadati</taxon>
        <taxon>Pseudomonadota</taxon>
        <taxon>Alphaproteobacteria</taxon>
        <taxon>Hyphomicrobiales</taxon>
        <taxon>Nitrobacteraceae</taxon>
        <taxon>Rhodopseudomonas</taxon>
    </lineage>
</organism>
<dbReference type="HOGENOM" id="CLU_1516766_0_0_5"/>
<dbReference type="AlphaFoldDB" id="Q21AN8"/>
<evidence type="ECO:0000259" key="2">
    <source>
        <dbReference type="PROSITE" id="PS51186"/>
    </source>
</evidence>
<proteinExistence type="predicted"/>
<dbReference type="EMBL" id="CP000301">
    <property type="protein sequence ID" value="ABD86548.1"/>
    <property type="molecule type" value="Genomic_DNA"/>
</dbReference>
<evidence type="ECO:0000313" key="3">
    <source>
        <dbReference type="EMBL" id="ABD86548.1"/>
    </source>
</evidence>
<dbReference type="InterPro" id="IPR050769">
    <property type="entry name" value="NAT_camello-type"/>
</dbReference>
<gene>
    <name evidence="3" type="ordered locus">RPC_0978</name>
</gene>
<dbReference type="PANTHER" id="PTHR13947">
    <property type="entry name" value="GNAT FAMILY N-ACETYLTRANSFERASE"/>
    <property type="match status" value="1"/>
</dbReference>
<dbReference type="CDD" id="cd04301">
    <property type="entry name" value="NAT_SF"/>
    <property type="match status" value="1"/>
</dbReference>
<feature type="domain" description="N-acetyltransferase" evidence="2">
    <location>
        <begin position="1"/>
        <end position="127"/>
    </location>
</feature>
<keyword evidence="1 3" id="KW-0808">Transferase</keyword>
<protein>
    <submittedName>
        <fullName evidence="3">GCN5-related N-acetyltransferase</fullName>
    </submittedName>
</protein>
<dbReference type="GO" id="GO:0008080">
    <property type="term" value="F:N-acetyltransferase activity"/>
    <property type="evidence" value="ECO:0007669"/>
    <property type="project" value="InterPro"/>
</dbReference>
<dbReference type="KEGG" id="rpc:RPC_0978"/>
<name>Q21AN8_RHOPB</name>
<accession>Q21AN8</accession>
<dbReference type="eggNOG" id="COG0456">
    <property type="taxonomic scope" value="Bacteria"/>
</dbReference>